<evidence type="ECO:0000256" key="11">
    <source>
        <dbReference type="ARBA" id="ARBA00023224"/>
    </source>
</evidence>
<evidence type="ECO:0000256" key="6">
    <source>
        <dbReference type="ARBA" id="ARBA00022989"/>
    </source>
</evidence>
<keyword evidence="6 13" id="KW-1133">Transmembrane helix</keyword>
<dbReference type="PRINTS" id="PR00237">
    <property type="entry name" value="GPCRRHODOPSN"/>
</dbReference>
<dbReference type="GeneID" id="100682064"/>
<dbReference type="PANTHER" id="PTHR26453">
    <property type="entry name" value="OLFACTORY RECEPTOR"/>
    <property type="match status" value="1"/>
</dbReference>
<dbReference type="OMA" id="HYGCAAF"/>
<dbReference type="PROSITE" id="PS00237">
    <property type="entry name" value="G_PROTEIN_RECEP_F1_1"/>
    <property type="match status" value="1"/>
</dbReference>
<feature type="transmembrane region" description="Helical" evidence="13">
    <location>
        <begin position="93"/>
        <end position="121"/>
    </location>
</feature>
<evidence type="ECO:0000256" key="13">
    <source>
        <dbReference type="RuleBase" id="RU363047"/>
    </source>
</evidence>
<evidence type="ECO:0000256" key="2">
    <source>
        <dbReference type="ARBA" id="ARBA00022475"/>
    </source>
</evidence>
<protein>
    <recommendedName>
        <fullName evidence="13">Olfactory receptor</fullName>
    </recommendedName>
</protein>
<gene>
    <name evidence="15" type="primary">LOC100682064</name>
</gene>
<accession>F6PK06</accession>
<feature type="transmembrane region" description="Helical" evidence="13">
    <location>
        <begin position="24"/>
        <end position="49"/>
    </location>
</feature>
<dbReference type="FunFam" id="1.20.1070.10:FF:000010">
    <property type="entry name" value="Olfactory receptor"/>
    <property type="match status" value="1"/>
</dbReference>
<dbReference type="Proteomes" id="UP000002279">
    <property type="component" value="Unplaced"/>
</dbReference>
<feature type="transmembrane region" description="Helical" evidence="13">
    <location>
        <begin position="274"/>
        <end position="293"/>
    </location>
</feature>
<dbReference type="InParanoid" id="F6PK06"/>
<dbReference type="Bgee" id="ENSOANG00000020016">
    <property type="expression patterns" value="Expressed in female reproductive system and 3 other cell types or tissues"/>
</dbReference>
<keyword evidence="2 13" id="KW-1003">Cell membrane</keyword>
<keyword evidence="3 13" id="KW-0716">Sensory transduction</keyword>
<dbReference type="InterPro" id="IPR000725">
    <property type="entry name" value="Olfact_rcpt"/>
</dbReference>
<keyword evidence="9 12" id="KW-0675">Receptor</keyword>
<keyword evidence="11 12" id="KW-0807">Transducer</keyword>
<evidence type="ECO:0000259" key="14">
    <source>
        <dbReference type="PROSITE" id="PS50262"/>
    </source>
</evidence>
<feature type="transmembrane region" description="Helical" evidence="13">
    <location>
        <begin position="201"/>
        <end position="227"/>
    </location>
</feature>
<evidence type="ECO:0000256" key="7">
    <source>
        <dbReference type="ARBA" id="ARBA00023040"/>
    </source>
</evidence>
<evidence type="ECO:0000256" key="12">
    <source>
        <dbReference type="RuleBase" id="RU000688"/>
    </source>
</evidence>
<evidence type="ECO:0000256" key="3">
    <source>
        <dbReference type="ARBA" id="ARBA00022606"/>
    </source>
</evidence>
<dbReference type="Pfam" id="PF13853">
    <property type="entry name" value="7tm_4"/>
    <property type="match status" value="1"/>
</dbReference>
<evidence type="ECO:0000256" key="10">
    <source>
        <dbReference type="ARBA" id="ARBA00023180"/>
    </source>
</evidence>
<dbReference type="InterPro" id="IPR000276">
    <property type="entry name" value="GPCR_Rhodpsn"/>
</dbReference>
<keyword evidence="5 13" id="KW-0552">Olfaction</keyword>
<organism evidence="15 16">
    <name type="scientific">Ornithorhynchus anatinus</name>
    <name type="common">Duckbill platypus</name>
    <dbReference type="NCBI Taxonomy" id="9258"/>
    <lineage>
        <taxon>Eukaryota</taxon>
        <taxon>Metazoa</taxon>
        <taxon>Chordata</taxon>
        <taxon>Craniata</taxon>
        <taxon>Vertebrata</taxon>
        <taxon>Euteleostomi</taxon>
        <taxon>Mammalia</taxon>
        <taxon>Monotremata</taxon>
        <taxon>Ornithorhynchidae</taxon>
        <taxon>Ornithorhynchus</taxon>
    </lineage>
</organism>
<sequence>MDGKNQTAGFLLQGFSDLPRFRPLIFVLLLVGHLATLTGNLSILVALALAPRRPPMLLFLGQLSAIELGYALVVGPRLLADLAGPAPPAGRPISFLGCAAQMQMFVALGGAECFLLAAMAFDRYMAICLPLRYPAVVTPALCARLAVGCGLGALAVSLGLTVAVVRLPFCRSRLLPHFFCDVTALLHVACTQSRADELPLLAASVLLLLLPSLLILASYGAVLAAVLRVPAAAGRRKAFSTCTSHLTVTVLHYGCAAFTYVRPKASYRPRRDKVVALVYTNLTPLLYPLIYSLRNREVTGAIRKVLGPRRAGQTLNRP</sequence>
<dbReference type="InterPro" id="IPR017452">
    <property type="entry name" value="GPCR_Rhodpsn_7TM"/>
</dbReference>
<dbReference type="RefSeq" id="XP_028933184.1">
    <property type="nucleotide sequence ID" value="XM_029077351.2"/>
</dbReference>
<dbReference type="GO" id="GO:0004930">
    <property type="term" value="F:G protein-coupled receptor activity"/>
    <property type="evidence" value="ECO:0007669"/>
    <property type="project" value="UniProtKB-KW"/>
</dbReference>
<dbReference type="GeneTree" id="ENSGT01140000282520"/>
<keyword evidence="16" id="KW-1185">Reference proteome</keyword>
<keyword evidence="10" id="KW-0325">Glycoprotein</keyword>
<dbReference type="KEGG" id="oaa:100682064"/>
<dbReference type="GO" id="GO:0004984">
    <property type="term" value="F:olfactory receptor activity"/>
    <property type="evidence" value="ECO:0000318"/>
    <property type="project" value="GO_Central"/>
</dbReference>
<dbReference type="Gene3D" id="1.20.1070.10">
    <property type="entry name" value="Rhodopsin 7-helix transmembrane proteins"/>
    <property type="match status" value="1"/>
</dbReference>
<evidence type="ECO:0000256" key="1">
    <source>
        <dbReference type="ARBA" id="ARBA00004651"/>
    </source>
</evidence>
<dbReference type="GO" id="GO:0050911">
    <property type="term" value="P:detection of chemical stimulus involved in sensory perception of smell"/>
    <property type="evidence" value="ECO:0000318"/>
    <property type="project" value="GO_Central"/>
</dbReference>
<feature type="transmembrane region" description="Helical" evidence="13">
    <location>
        <begin position="56"/>
        <end position="73"/>
    </location>
</feature>
<proteinExistence type="inferred from homology"/>
<keyword evidence="4 12" id="KW-0812">Transmembrane</keyword>
<evidence type="ECO:0000256" key="8">
    <source>
        <dbReference type="ARBA" id="ARBA00023136"/>
    </source>
</evidence>
<evidence type="ECO:0000313" key="16">
    <source>
        <dbReference type="Proteomes" id="UP000002279"/>
    </source>
</evidence>
<dbReference type="FunCoup" id="F6PK06">
    <property type="interactions" value="404"/>
</dbReference>
<name>F6PK06_ORNAN</name>
<dbReference type="SUPFAM" id="SSF81321">
    <property type="entry name" value="Family A G protein-coupled receptor-like"/>
    <property type="match status" value="1"/>
</dbReference>
<dbReference type="Ensembl" id="ENSOANT00000029214.2">
    <property type="protein sequence ID" value="ENSOANP00000025410.2"/>
    <property type="gene ID" value="ENSOANG00000020016.2"/>
</dbReference>
<comment type="subcellular location">
    <subcellularLocation>
        <location evidence="1 13">Cell membrane</location>
        <topology evidence="1 13">Multi-pass membrane protein</topology>
    </subcellularLocation>
</comment>
<reference evidence="15" key="2">
    <citation type="submission" date="2025-09" db="UniProtKB">
        <authorList>
            <consortium name="Ensembl"/>
        </authorList>
    </citation>
    <scope>IDENTIFICATION</scope>
    <source>
        <strain evidence="15">Glennie</strain>
    </source>
</reference>
<dbReference type="PRINTS" id="PR00245">
    <property type="entry name" value="OLFACTORYR"/>
</dbReference>
<dbReference type="HOGENOM" id="CLU_2557718_0_0_1"/>
<feature type="transmembrane region" description="Helical" evidence="13">
    <location>
        <begin position="141"/>
        <end position="165"/>
    </location>
</feature>
<dbReference type="OrthoDB" id="9450875at2759"/>
<feature type="domain" description="G-protein coupled receptors family 1 profile" evidence="14">
    <location>
        <begin position="39"/>
        <end position="291"/>
    </location>
</feature>
<evidence type="ECO:0000256" key="5">
    <source>
        <dbReference type="ARBA" id="ARBA00022725"/>
    </source>
</evidence>
<evidence type="ECO:0000256" key="9">
    <source>
        <dbReference type="ARBA" id="ARBA00023170"/>
    </source>
</evidence>
<dbReference type="PROSITE" id="PS50262">
    <property type="entry name" value="G_PROTEIN_RECEP_F1_2"/>
    <property type="match status" value="1"/>
</dbReference>
<evidence type="ECO:0000256" key="4">
    <source>
        <dbReference type="ARBA" id="ARBA00022692"/>
    </source>
</evidence>
<reference evidence="15" key="1">
    <citation type="submission" date="2025-08" db="UniProtKB">
        <authorList>
            <consortium name="Ensembl"/>
        </authorList>
    </citation>
    <scope>IDENTIFICATION</scope>
    <source>
        <strain evidence="15">Glennie</strain>
    </source>
</reference>
<dbReference type="AlphaFoldDB" id="F6PK06"/>
<dbReference type="GO" id="GO:0005886">
    <property type="term" value="C:plasma membrane"/>
    <property type="evidence" value="ECO:0000318"/>
    <property type="project" value="GO_Central"/>
</dbReference>
<evidence type="ECO:0000313" key="15">
    <source>
        <dbReference type="Ensembl" id="ENSOANP00000025410.2"/>
    </source>
</evidence>
<comment type="similarity">
    <text evidence="12">Belongs to the G-protein coupled receptor 1 family.</text>
</comment>
<keyword evidence="7 12" id="KW-0297">G-protein coupled receptor</keyword>
<keyword evidence="8 13" id="KW-0472">Membrane</keyword>